<evidence type="ECO:0000256" key="1">
    <source>
        <dbReference type="SAM" id="MobiDB-lite"/>
    </source>
</evidence>
<organism evidence="2 3">
    <name type="scientific">Deinococcus geothermalis (strain DSM 11300 / CIP 105573 / AG-3a)</name>
    <dbReference type="NCBI Taxonomy" id="319795"/>
    <lineage>
        <taxon>Bacteria</taxon>
        <taxon>Thermotogati</taxon>
        <taxon>Deinococcota</taxon>
        <taxon>Deinococci</taxon>
        <taxon>Deinococcales</taxon>
        <taxon>Deinococcaceae</taxon>
        <taxon>Deinococcus</taxon>
    </lineage>
</organism>
<feature type="compositionally biased region" description="Basic and acidic residues" evidence="1">
    <location>
        <begin position="51"/>
        <end position="62"/>
    </location>
</feature>
<dbReference type="STRING" id="319795.Dgeo_1885"/>
<evidence type="ECO:0000313" key="3">
    <source>
        <dbReference type="Proteomes" id="UP000002431"/>
    </source>
</evidence>
<feature type="compositionally biased region" description="Pro residues" evidence="1">
    <location>
        <begin position="144"/>
        <end position="157"/>
    </location>
</feature>
<feature type="compositionally biased region" description="Basic and acidic residues" evidence="1">
    <location>
        <begin position="25"/>
        <end position="43"/>
    </location>
</feature>
<proteinExistence type="predicted"/>
<keyword evidence="3" id="KW-1185">Reference proteome</keyword>
<accession>Q1IX54</accession>
<evidence type="ECO:0000313" key="2">
    <source>
        <dbReference type="EMBL" id="ABF46180.1"/>
    </source>
</evidence>
<dbReference type="KEGG" id="dge:Dgeo_1885"/>
<dbReference type="Proteomes" id="UP000002431">
    <property type="component" value="Chromosome"/>
</dbReference>
<name>Q1IX54_DEIGD</name>
<protein>
    <submittedName>
        <fullName evidence="2">Uncharacterized protein</fullName>
    </submittedName>
</protein>
<sequence>MTDPLRDGQPDLAPAGGEQVNERTGQPDHKTGDQLPDPKDNHAPRYTTTPPDDRVGSADHGKYQPTQAQDPQEITGQFDHLATRDPVAMEHTPQPAEFAGAETVAGAGFDPHLLAAPVGAGVGLVEHRIADGNFQREAIDPNPGYTPPSEEVPPHVPQEPGDLLPGTPPEIKAEVAGNEDDTAR</sequence>
<dbReference type="EMBL" id="CP000359">
    <property type="protein sequence ID" value="ABF46180.1"/>
    <property type="molecule type" value="Genomic_DNA"/>
</dbReference>
<gene>
    <name evidence="2" type="ordered locus">Dgeo_1885</name>
</gene>
<feature type="region of interest" description="Disordered" evidence="1">
    <location>
        <begin position="133"/>
        <end position="184"/>
    </location>
</feature>
<dbReference type="HOGENOM" id="CLU_1608146_0_0_0"/>
<feature type="region of interest" description="Disordered" evidence="1">
    <location>
        <begin position="1"/>
        <end position="96"/>
    </location>
</feature>
<dbReference type="AlphaFoldDB" id="Q1IX54"/>
<dbReference type="RefSeq" id="WP_011531007.1">
    <property type="nucleotide sequence ID" value="NC_008025.1"/>
</dbReference>
<feature type="compositionally biased region" description="Polar residues" evidence="1">
    <location>
        <begin position="64"/>
        <end position="75"/>
    </location>
</feature>
<reference evidence="2" key="1">
    <citation type="submission" date="2006-04" db="EMBL/GenBank/DDBJ databases">
        <title>Complete sequence of chromosome of Deinococcus geothermalis DSM 11300.</title>
        <authorList>
            <consortium name="US DOE Joint Genome Institute"/>
            <person name="Copeland A."/>
            <person name="Lucas S."/>
            <person name="Lapidus A."/>
            <person name="Barry K."/>
            <person name="Detter J.C."/>
            <person name="Glavina del Rio T."/>
            <person name="Hammon N."/>
            <person name="Israni S."/>
            <person name="Dalin E."/>
            <person name="Tice H."/>
            <person name="Pitluck S."/>
            <person name="Brettin T."/>
            <person name="Bruce D."/>
            <person name="Han C."/>
            <person name="Tapia R."/>
            <person name="Saunders E."/>
            <person name="Gilna P."/>
            <person name="Schmutz J."/>
            <person name="Larimer F."/>
            <person name="Land M."/>
            <person name="Hauser L."/>
            <person name="Kyrpides N."/>
            <person name="Kim E."/>
            <person name="Daly M.J."/>
            <person name="Fredrickson J.K."/>
            <person name="Makarova K.S."/>
            <person name="Gaidamakova E.K."/>
            <person name="Zhai M."/>
            <person name="Richardson P."/>
        </authorList>
    </citation>
    <scope>NUCLEOTIDE SEQUENCE</scope>
    <source>
        <strain evidence="2">DSM 11300</strain>
    </source>
</reference>